<dbReference type="AlphaFoldDB" id="A0A5M9RBG8"/>
<reference evidence="1 2" key="1">
    <citation type="submission" date="2019-09" db="EMBL/GenBank/DDBJ databases">
        <title>Draft genome sequence of various Type strains from the CCUG.</title>
        <authorList>
            <person name="Pineiro-Iglesias B."/>
            <person name="Tunovic T."/>
            <person name="Unosson C."/>
            <person name="Inganas E."/>
            <person name="Ohlen M."/>
            <person name="Cardew S."/>
            <person name="Jensie-Markopoulos S."/>
            <person name="Salva-Serra F."/>
            <person name="Jaen-Luchoro D."/>
            <person name="Karlsson R."/>
            <person name="Svensson-Stadler L."/>
            <person name="Chun J."/>
            <person name="Moore E."/>
        </authorList>
    </citation>
    <scope>NUCLEOTIDE SEQUENCE [LARGE SCALE GENOMIC DNA]</scope>
    <source>
        <strain evidence="1 2">CCUG 53682T</strain>
    </source>
</reference>
<evidence type="ECO:0000313" key="1">
    <source>
        <dbReference type="EMBL" id="KAA8717572.1"/>
    </source>
</evidence>
<dbReference type="EMBL" id="VXKB01000001">
    <property type="protein sequence ID" value="KAA8717572.1"/>
    <property type="molecule type" value="Genomic_DNA"/>
</dbReference>
<evidence type="ECO:0000313" key="2">
    <source>
        <dbReference type="Proteomes" id="UP000322181"/>
    </source>
</evidence>
<dbReference type="RefSeq" id="WP_150384744.1">
    <property type="nucleotide sequence ID" value="NZ_BAAAFS010000001.1"/>
</dbReference>
<comment type="caution">
    <text evidence="1">The sequence shown here is derived from an EMBL/GenBank/DDBJ whole genome shotgun (WGS) entry which is preliminary data.</text>
</comment>
<dbReference type="Proteomes" id="UP000322181">
    <property type="component" value="Unassembled WGS sequence"/>
</dbReference>
<protein>
    <submittedName>
        <fullName evidence="1">Uncharacterized protein</fullName>
    </submittedName>
</protein>
<sequence>MAGNIMAVAQKGVTGFSTLVGLGALDTPLGALDEKVMAAERTKIALSVKKLYSTYISQAVGAKVHTTVMVGADSAQRMHLDQDVVGGKGLLDETAGIYQDGRESKTYRVMRKMADKARVQVTKNLATHLTTPLGFIPDGGISKMVASAALAVMDQGKAIRRSRKSEHYINNKKGVAGQIGSVEAQRKSAKWSSKTLGGVGGDLQRNLCKLKQSVQVLQSREQSTRQRIDMMNAHSHNHLGSHELSQIRSSLTDLSMSFHESLHYVEKVTNMCTLLDAASCEIKAHMDNMLTLLEATESTLMSQGDEFFR</sequence>
<name>A0A5M9RBG8_9GAMM</name>
<proteinExistence type="predicted"/>
<accession>A0A5M9RBG8</accession>
<dbReference type="OrthoDB" id="6464765at2"/>
<gene>
    <name evidence="1" type="ORF">F4V73_06950</name>
</gene>
<organism evidence="1 2">
    <name type="scientific">Morganella psychrotolerans</name>
    <dbReference type="NCBI Taxonomy" id="368603"/>
    <lineage>
        <taxon>Bacteria</taxon>
        <taxon>Pseudomonadati</taxon>
        <taxon>Pseudomonadota</taxon>
        <taxon>Gammaproteobacteria</taxon>
        <taxon>Enterobacterales</taxon>
        <taxon>Morganellaceae</taxon>
        <taxon>Morganella</taxon>
    </lineage>
</organism>